<organism evidence="1 2">
    <name type="scientific">Enhygromyxa salina</name>
    <dbReference type="NCBI Taxonomy" id="215803"/>
    <lineage>
        <taxon>Bacteria</taxon>
        <taxon>Pseudomonadati</taxon>
        <taxon>Myxococcota</taxon>
        <taxon>Polyangia</taxon>
        <taxon>Nannocystales</taxon>
        <taxon>Nannocystaceae</taxon>
        <taxon>Enhygromyxa</taxon>
    </lineage>
</organism>
<dbReference type="OrthoDB" id="5490196at2"/>
<dbReference type="Proteomes" id="UP000237968">
    <property type="component" value="Unassembled WGS sequence"/>
</dbReference>
<dbReference type="EMBL" id="PVNK01000136">
    <property type="protein sequence ID" value="PRQ01077.1"/>
    <property type="molecule type" value="Genomic_DNA"/>
</dbReference>
<gene>
    <name evidence="1" type="ORF">ENSA5_27590</name>
</gene>
<dbReference type="AlphaFoldDB" id="A0A2S9Y7K2"/>
<keyword evidence="2" id="KW-1185">Reference proteome</keyword>
<evidence type="ECO:0000313" key="1">
    <source>
        <dbReference type="EMBL" id="PRQ01077.1"/>
    </source>
</evidence>
<proteinExistence type="predicted"/>
<evidence type="ECO:0000313" key="2">
    <source>
        <dbReference type="Proteomes" id="UP000237968"/>
    </source>
</evidence>
<comment type="caution">
    <text evidence="1">The sequence shown here is derived from an EMBL/GenBank/DDBJ whole genome shotgun (WGS) entry which is preliminary data.</text>
</comment>
<accession>A0A2S9Y7K2</accession>
<name>A0A2S9Y7K2_9BACT</name>
<sequence>MLAATGGCRGEDIYFDCEYQESEFRAEVARTSELLVPIPQGEPYPVAIKFSEAGVNTLLEGVVGQDVPFTGELPFVWYTGPGTLKFEATSAPVIELESLEGCPTCVQYSFDFSCVMYGLDDEPQGAGVGSVKFRIPMELEPKGETSTVLVADYSRLRVQELYLNAFGLETEEHPALVEALGLFMEEKIRESYGATELLTLDSWEIGEGDVRLLARKLLVFPEQDTMVLAMQSNLALPPGGGLEIDGEMPMGVPMVVDFDIALFESMVDRLMDEGEIPRIYDEDGVPDEDGNYGVTLEHIVGAPGGQEFMTTQFKVWRFADGYCGYALATMDLDVDLVEGEGVVLTAGEVAVLGGQGAGAVAAQESQLVEDNQDVVSTFRDGVAGNLGTTINYDALAIEGSSIVFTTLAKDVEVDHLETWIDFFLVEPSDSDP</sequence>
<protein>
    <submittedName>
        <fullName evidence="1">Uncharacterized protein</fullName>
    </submittedName>
</protein>
<reference evidence="1 2" key="1">
    <citation type="submission" date="2018-03" db="EMBL/GenBank/DDBJ databases">
        <title>Draft Genome Sequences of the Obligatory Marine Myxobacteria Enhygromyxa salina SWB005.</title>
        <authorList>
            <person name="Poehlein A."/>
            <person name="Moghaddam J.A."/>
            <person name="Harms H."/>
            <person name="Alanjari M."/>
            <person name="Koenig G.M."/>
            <person name="Daniel R."/>
            <person name="Schaeberle T.F."/>
        </authorList>
    </citation>
    <scope>NUCLEOTIDE SEQUENCE [LARGE SCALE GENOMIC DNA]</scope>
    <source>
        <strain evidence="1 2">SWB005</strain>
    </source>
</reference>